<dbReference type="InterPro" id="IPR001031">
    <property type="entry name" value="Thioesterase"/>
</dbReference>
<dbReference type="Proteomes" id="UP000694923">
    <property type="component" value="Unplaced"/>
</dbReference>
<name>A0ABM0SCU5_GALVR</name>
<dbReference type="SUPFAM" id="SSF53474">
    <property type="entry name" value="alpha/beta-Hydrolases"/>
    <property type="match status" value="1"/>
</dbReference>
<dbReference type="InterPro" id="IPR029058">
    <property type="entry name" value="AB_hydrolase_fold"/>
</dbReference>
<dbReference type="PANTHER" id="PTHR11487:SF0">
    <property type="entry name" value="S-ACYL FATTY ACID SYNTHASE THIOESTERASE, MEDIUM CHAIN"/>
    <property type="match status" value="1"/>
</dbReference>
<feature type="domain" description="Thioesterase" evidence="3">
    <location>
        <begin position="2"/>
        <end position="138"/>
    </location>
</feature>
<dbReference type="RefSeq" id="XP_008590686.1">
    <property type="nucleotide sequence ID" value="XM_008592464.1"/>
</dbReference>
<accession>A0ABM0SCU5</accession>
<dbReference type="InterPro" id="IPR012223">
    <property type="entry name" value="TEII"/>
</dbReference>
<dbReference type="Pfam" id="PF00975">
    <property type="entry name" value="Thioesterase"/>
    <property type="match status" value="1"/>
</dbReference>
<gene>
    <name evidence="5" type="primary">OLAH</name>
</gene>
<protein>
    <recommendedName>
        <fullName evidence="2">oleoyl-[acyl-carrier-protein] hydrolase</fullName>
        <ecNumber evidence="2">3.1.2.14</ecNumber>
    </recommendedName>
</protein>
<evidence type="ECO:0000256" key="1">
    <source>
        <dbReference type="ARBA" id="ARBA00007169"/>
    </source>
</evidence>
<dbReference type="Gene3D" id="3.40.50.1820">
    <property type="entry name" value="alpha/beta hydrolase"/>
    <property type="match status" value="1"/>
</dbReference>
<feature type="non-terminal residue" evidence="5">
    <location>
        <position position="139"/>
    </location>
</feature>
<keyword evidence="4" id="KW-1185">Reference proteome</keyword>
<evidence type="ECO:0000259" key="3">
    <source>
        <dbReference type="Pfam" id="PF00975"/>
    </source>
</evidence>
<organism evidence="4 5">
    <name type="scientific">Galeopterus variegatus</name>
    <name type="common">Malayan flying lemur</name>
    <name type="synonym">Cynocephalus variegatus</name>
    <dbReference type="NCBI Taxonomy" id="482537"/>
    <lineage>
        <taxon>Eukaryota</taxon>
        <taxon>Metazoa</taxon>
        <taxon>Chordata</taxon>
        <taxon>Craniata</taxon>
        <taxon>Vertebrata</taxon>
        <taxon>Euteleostomi</taxon>
        <taxon>Mammalia</taxon>
        <taxon>Eutheria</taxon>
        <taxon>Euarchontoglires</taxon>
        <taxon>Dermoptera</taxon>
        <taxon>Cynocephalidae</taxon>
        <taxon>Galeopterus</taxon>
    </lineage>
</organism>
<proteinExistence type="inferred from homology"/>
<evidence type="ECO:0000256" key="2">
    <source>
        <dbReference type="ARBA" id="ARBA00012480"/>
    </source>
</evidence>
<dbReference type="PANTHER" id="PTHR11487">
    <property type="entry name" value="THIOESTERASE"/>
    <property type="match status" value="1"/>
</dbReference>
<evidence type="ECO:0000313" key="4">
    <source>
        <dbReference type="Proteomes" id="UP000694923"/>
    </source>
</evidence>
<reference evidence="5" key="1">
    <citation type="submission" date="2025-08" db="UniProtKB">
        <authorList>
            <consortium name="RefSeq"/>
        </authorList>
    </citation>
    <scope>IDENTIFICATION</scope>
</reference>
<dbReference type="EC" id="3.1.2.14" evidence="2"/>
<evidence type="ECO:0000313" key="5">
    <source>
        <dbReference type="RefSeq" id="XP_008590686.1"/>
    </source>
</evidence>
<dbReference type="GeneID" id="103608020"/>
<comment type="similarity">
    <text evidence="1">Belongs to the thioesterase family.</text>
</comment>
<sequence>MSVHSIRLAGRESRLEEPFANDIYQIVDEIACVLLPVIQDKPFAFFGHSMGSYIAFMTALHLKEKHKLQPIHLFVSSTTPPHSKARQRVPKHDELSEEQIGHRLMEFGGTPKSFVDDKELLQQYIPTLMADAQIFGNYT</sequence>